<dbReference type="Pfam" id="PF01926">
    <property type="entry name" value="MMR_HSR1"/>
    <property type="match status" value="2"/>
</dbReference>
<feature type="domain" description="EngA-type G" evidence="11">
    <location>
        <begin position="3"/>
        <end position="167"/>
    </location>
</feature>
<comment type="function">
    <text evidence="8 10">GTPase that plays an essential role in the late steps of ribosome biogenesis.</text>
</comment>
<keyword evidence="5 8" id="KW-0547">Nucleotide-binding</keyword>
<dbReference type="Gene3D" id="3.40.50.300">
    <property type="entry name" value="P-loop containing nucleotide triphosphate hydrolases"/>
    <property type="match status" value="2"/>
</dbReference>
<dbReference type="PANTHER" id="PTHR43834:SF6">
    <property type="entry name" value="GTPASE DER"/>
    <property type="match status" value="1"/>
</dbReference>
<dbReference type="InterPro" id="IPR031166">
    <property type="entry name" value="G_ENGA"/>
</dbReference>
<dbReference type="EMBL" id="JAKREW010000012">
    <property type="protein sequence ID" value="MCG7506232.1"/>
    <property type="molecule type" value="Genomic_DNA"/>
</dbReference>
<keyword evidence="12" id="KW-0378">Hydrolase</keyword>
<feature type="binding site" evidence="8">
    <location>
        <begin position="9"/>
        <end position="16"/>
    </location>
    <ligand>
        <name>GTP</name>
        <dbReference type="ChEBI" id="CHEBI:37565"/>
        <label>1</label>
    </ligand>
</feature>
<dbReference type="NCBIfam" id="TIGR00231">
    <property type="entry name" value="small_GTP"/>
    <property type="match status" value="2"/>
</dbReference>
<keyword evidence="3 8" id="KW-0690">Ribosome biogenesis</keyword>
<evidence type="ECO:0000256" key="6">
    <source>
        <dbReference type="ARBA" id="ARBA00023134"/>
    </source>
</evidence>
<comment type="subunit">
    <text evidence="8">Associates with the 50S ribosomal subunit.</text>
</comment>
<dbReference type="GO" id="GO:0016787">
    <property type="term" value="F:hydrolase activity"/>
    <property type="evidence" value="ECO:0007669"/>
    <property type="project" value="UniProtKB-KW"/>
</dbReference>
<evidence type="ECO:0000313" key="12">
    <source>
        <dbReference type="EMBL" id="MCG7506232.1"/>
    </source>
</evidence>
<dbReference type="InterPro" id="IPR015946">
    <property type="entry name" value="KH_dom-like_a/b"/>
</dbReference>
<evidence type="ECO:0000256" key="3">
    <source>
        <dbReference type="ARBA" id="ARBA00022517"/>
    </source>
</evidence>
<dbReference type="InterPro" id="IPR016484">
    <property type="entry name" value="GTPase_Der"/>
</dbReference>
<dbReference type="PRINTS" id="PR00326">
    <property type="entry name" value="GTP1OBG"/>
</dbReference>
<dbReference type="InterPro" id="IPR032859">
    <property type="entry name" value="KH_dom-like"/>
</dbReference>
<dbReference type="Gene3D" id="3.30.300.20">
    <property type="match status" value="1"/>
</dbReference>
<dbReference type="PANTHER" id="PTHR43834">
    <property type="entry name" value="GTPASE DER"/>
    <property type="match status" value="1"/>
</dbReference>
<evidence type="ECO:0000259" key="11">
    <source>
        <dbReference type="PROSITE" id="PS51712"/>
    </source>
</evidence>
<evidence type="ECO:0000256" key="7">
    <source>
        <dbReference type="ARBA" id="ARBA00032345"/>
    </source>
</evidence>
<dbReference type="CDD" id="cd01895">
    <property type="entry name" value="EngA2"/>
    <property type="match status" value="1"/>
</dbReference>
<keyword evidence="13" id="KW-1185">Reference proteome</keyword>
<dbReference type="PIRSF" id="PIRSF006485">
    <property type="entry name" value="GTP-binding_EngA"/>
    <property type="match status" value="1"/>
</dbReference>
<evidence type="ECO:0000313" key="13">
    <source>
        <dbReference type="Proteomes" id="UP001201701"/>
    </source>
</evidence>
<feature type="binding site" evidence="8">
    <location>
        <begin position="56"/>
        <end position="60"/>
    </location>
    <ligand>
        <name>GTP</name>
        <dbReference type="ChEBI" id="CHEBI:37565"/>
        <label>1</label>
    </ligand>
</feature>
<evidence type="ECO:0000256" key="10">
    <source>
        <dbReference type="RuleBase" id="RU004481"/>
    </source>
</evidence>
<feature type="binding site" evidence="8">
    <location>
        <begin position="119"/>
        <end position="122"/>
    </location>
    <ligand>
        <name>GTP</name>
        <dbReference type="ChEBI" id="CHEBI:37565"/>
        <label>1</label>
    </ligand>
</feature>
<reference evidence="12 13" key="1">
    <citation type="submission" date="2022-02" db="EMBL/GenBank/DDBJ databases">
        <title>Draft genome sequence of Mezorhizobium retamae strain IRAMC:0171 isolated from Retama raetam nodules.</title>
        <authorList>
            <person name="Bengaied R."/>
            <person name="Sbissi I."/>
            <person name="Huber K."/>
            <person name="Ghodbane F."/>
            <person name="Nouioui I."/>
            <person name="Tarhouni M."/>
            <person name="Gtari M."/>
        </authorList>
    </citation>
    <scope>NUCLEOTIDE SEQUENCE [LARGE SCALE GENOMIC DNA]</scope>
    <source>
        <strain evidence="12 13">IRAMC:0171</strain>
    </source>
</reference>
<dbReference type="SUPFAM" id="SSF52540">
    <property type="entry name" value="P-loop containing nucleoside triphosphate hydrolases"/>
    <property type="match status" value="2"/>
</dbReference>
<accession>A0ABS9QFQ1</accession>
<dbReference type="HAMAP" id="MF_00195">
    <property type="entry name" value="GTPase_Der"/>
    <property type="match status" value="1"/>
</dbReference>
<dbReference type="CDD" id="cd01894">
    <property type="entry name" value="EngA1"/>
    <property type="match status" value="1"/>
</dbReference>
<feature type="binding site" evidence="8">
    <location>
        <begin position="213"/>
        <end position="220"/>
    </location>
    <ligand>
        <name>GTP</name>
        <dbReference type="ChEBI" id="CHEBI:37565"/>
        <label>2</label>
    </ligand>
</feature>
<sequence length="478" mass="52701">MSFKVAIIGRPNVGKSTLFNRLAGRKLALVDDTPGVTRDRRIHPAKLYDIVFDVIDTAGFEDAPASTLPGRMRQQTEIAIREADLIFFLMDAKAGLMPDDRTFAEVVRRSGKPVVLVANKAEARGAQGGMLEAWELGLGEPVPISAEHGQGMPDLRDAVIAALGEERVFGEDDEADDEIAISEVLIGEDIADPDAEDVPAYDEAKPLRIAVVGRPNAGKSTLINALIGEERLLTGPEAGITRDSISVDWDWRGRQIKLFDTAGMRRKAKVQEKLEKLSVTDGLRAMRFAEVVIIVLDATIPFEKQDLQIADLIIREGRAPVIAFNKWDLIDHPQEVLADLREKTERLLPQARGIQAVTVSAETGRGLDKLMDAVVRTHKVWNSRVSTGKLNRWLEGILAHHPPPAVAGRRLKIKYVTQAKTRPPGFVVSCSRPDALPQSYVRYLVNSLRESFDMPGVPIRMALRTSDNPFAGRARKKS</sequence>
<comment type="similarity">
    <text evidence="1 8 9 10">Belongs to the TRAFAC class TrmE-Era-EngA-EngB-Septin-like GTPase superfamily. EngA (Der) GTPase family.</text>
</comment>
<evidence type="ECO:0000256" key="1">
    <source>
        <dbReference type="ARBA" id="ARBA00008279"/>
    </source>
</evidence>
<evidence type="ECO:0000256" key="4">
    <source>
        <dbReference type="ARBA" id="ARBA00022737"/>
    </source>
</evidence>
<proteinExistence type="inferred from homology"/>
<name>A0ABS9QFQ1_9HYPH</name>
<dbReference type="NCBIfam" id="TIGR03594">
    <property type="entry name" value="GTPase_EngA"/>
    <property type="match status" value="1"/>
</dbReference>
<evidence type="ECO:0000256" key="2">
    <source>
        <dbReference type="ARBA" id="ARBA00020953"/>
    </source>
</evidence>
<dbReference type="PROSITE" id="PS51712">
    <property type="entry name" value="G_ENGA"/>
    <property type="match status" value="2"/>
</dbReference>
<keyword evidence="4 10" id="KW-0677">Repeat</keyword>
<gene>
    <name evidence="8 12" type="primary">der</name>
    <name evidence="12" type="ORF">L4923_14495</name>
</gene>
<feature type="binding site" evidence="8">
    <location>
        <begin position="260"/>
        <end position="264"/>
    </location>
    <ligand>
        <name>GTP</name>
        <dbReference type="ChEBI" id="CHEBI:37565"/>
        <label>2</label>
    </ligand>
</feature>
<organism evidence="12 13">
    <name type="scientific">Mesorhizobium retamae</name>
    <dbReference type="NCBI Taxonomy" id="2912854"/>
    <lineage>
        <taxon>Bacteria</taxon>
        <taxon>Pseudomonadati</taxon>
        <taxon>Pseudomonadota</taxon>
        <taxon>Alphaproteobacteria</taxon>
        <taxon>Hyphomicrobiales</taxon>
        <taxon>Phyllobacteriaceae</taxon>
        <taxon>Mesorhizobium</taxon>
    </lineage>
</organism>
<evidence type="ECO:0000256" key="9">
    <source>
        <dbReference type="PROSITE-ProRule" id="PRU01049"/>
    </source>
</evidence>
<dbReference type="InterPro" id="IPR006073">
    <property type="entry name" value="GTP-bd"/>
</dbReference>
<dbReference type="InterPro" id="IPR005225">
    <property type="entry name" value="Small_GTP-bd"/>
</dbReference>
<evidence type="ECO:0000256" key="8">
    <source>
        <dbReference type="HAMAP-Rule" id="MF_00195"/>
    </source>
</evidence>
<evidence type="ECO:0000256" key="5">
    <source>
        <dbReference type="ARBA" id="ARBA00022741"/>
    </source>
</evidence>
<feature type="binding site" evidence="8">
    <location>
        <begin position="325"/>
        <end position="328"/>
    </location>
    <ligand>
        <name>GTP</name>
        <dbReference type="ChEBI" id="CHEBI:37565"/>
        <label>2</label>
    </ligand>
</feature>
<keyword evidence="6 8" id="KW-0342">GTP-binding</keyword>
<dbReference type="Proteomes" id="UP001201701">
    <property type="component" value="Unassembled WGS sequence"/>
</dbReference>
<dbReference type="RefSeq" id="WP_239366196.1">
    <property type="nucleotide sequence ID" value="NZ_JAKREW010000012.1"/>
</dbReference>
<feature type="domain" description="EngA-type G" evidence="11">
    <location>
        <begin position="207"/>
        <end position="382"/>
    </location>
</feature>
<comment type="caution">
    <text evidence="12">The sequence shown here is derived from an EMBL/GenBank/DDBJ whole genome shotgun (WGS) entry which is preliminary data.</text>
</comment>
<dbReference type="Pfam" id="PF14714">
    <property type="entry name" value="KH_dom-like"/>
    <property type="match status" value="1"/>
</dbReference>
<dbReference type="InterPro" id="IPR027417">
    <property type="entry name" value="P-loop_NTPase"/>
</dbReference>
<protein>
    <recommendedName>
        <fullName evidence="2 8">GTPase Der</fullName>
    </recommendedName>
    <alternativeName>
        <fullName evidence="7 8">GTP-binding protein EngA</fullName>
    </alternativeName>
</protein>